<reference evidence="1 2" key="2">
    <citation type="journal article" date="2022" name="Mol. Ecol. Resour.">
        <title>The genomes of chicory, endive, great burdock and yacon provide insights into Asteraceae paleo-polyploidization history and plant inulin production.</title>
        <authorList>
            <person name="Fan W."/>
            <person name="Wang S."/>
            <person name="Wang H."/>
            <person name="Wang A."/>
            <person name="Jiang F."/>
            <person name="Liu H."/>
            <person name="Zhao H."/>
            <person name="Xu D."/>
            <person name="Zhang Y."/>
        </authorList>
    </citation>
    <scope>NUCLEOTIDE SEQUENCE [LARGE SCALE GENOMIC DNA]</scope>
    <source>
        <strain evidence="2">cv. Yunnan</strain>
        <tissue evidence="1">Leaves</tissue>
    </source>
</reference>
<dbReference type="Proteomes" id="UP001056120">
    <property type="component" value="Linkage Group LG17"/>
</dbReference>
<gene>
    <name evidence="1" type="ORF">L1987_50752</name>
</gene>
<dbReference type="EMBL" id="CM042034">
    <property type="protein sequence ID" value="KAI3760358.1"/>
    <property type="molecule type" value="Genomic_DNA"/>
</dbReference>
<proteinExistence type="predicted"/>
<evidence type="ECO:0000313" key="2">
    <source>
        <dbReference type="Proteomes" id="UP001056120"/>
    </source>
</evidence>
<organism evidence="1 2">
    <name type="scientific">Smallanthus sonchifolius</name>
    <dbReference type="NCBI Taxonomy" id="185202"/>
    <lineage>
        <taxon>Eukaryota</taxon>
        <taxon>Viridiplantae</taxon>
        <taxon>Streptophyta</taxon>
        <taxon>Embryophyta</taxon>
        <taxon>Tracheophyta</taxon>
        <taxon>Spermatophyta</taxon>
        <taxon>Magnoliopsida</taxon>
        <taxon>eudicotyledons</taxon>
        <taxon>Gunneridae</taxon>
        <taxon>Pentapetalae</taxon>
        <taxon>asterids</taxon>
        <taxon>campanulids</taxon>
        <taxon>Asterales</taxon>
        <taxon>Asteraceae</taxon>
        <taxon>Asteroideae</taxon>
        <taxon>Heliantheae alliance</taxon>
        <taxon>Millerieae</taxon>
        <taxon>Smallanthus</taxon>
    </lineage>
</organism>
<keyword evidence="2" id="KW-1185">Reference proteome</keyword>
<sequence>MEGAVKHTKPSSNISEIVSKFAKVCKFRSIGVFSSENPNQFQHHKLSNDVEQLVDGIGKTDSDSAKVLPDLIEVCSKNSWFGHDEILKLFDVMSELKLAYVQLQEAHIPYDPDKIRTADELVFSNLDKLCKVRRSFKEKQFQKSNSLSACLTVLRAEIKAQERSLERLKAQAKKKDVEISYLKREFDGLDGKNKMLVEEIKHREREAIKRLNLSSVDNVFKEVSKSIHDFAKPLIALMKASGWDLDEAANSIQDSVVYSVRSHKKYAFEAYISRRMFYGFSLNSHNVDDILRFNDPLDVLIEDPNSSFAEFCRTKYLLIVHQRIEASFFGNLDQRNFVSGGKHPITPFYQLFVKMARWIWLLQGIAASQPESEMFVVNRGSEFSDDYMESIDGLLDVQQGRYKVELMIIPGFKIGSKLFKSRVYLSKLDNAS</sequence>
<comment type="caution">
    <text evidence="1">The sequence shown here is derived from an EMBL/GenBank/DDBJ whole genome shotgun (WGS) entry which is preliminary data.</text>
</comment>
<accession>A0ACB9EMS6</accession>
<evidence type="ECO:0000313" key="1">
    <source>
        <dbReference type="EMBL" id="KAI3760358.1"/>
    </source>
</evidence>
<protein>
    <submittedName>
        <fullName evidence="1">Uncharacterized protein</fullName>
    </submittedName>
</protein>
<reference evidence="2" key="1">
    <citation type="journal article" date="2022" name="Mol. Ecol. Resour.">
        <title>The genomes of chicory, endive, great burdock and yacon provide insights into Asteraceae palaeo-polyploidization history and plant inulin production.</title>
        <authorList>
            <person name="Fan W."/>
            <person name="Wang S."/>
            <person name="Wang H."/>
            <person name="Wang A."/>
            <person name="Jiang F."/>
            <person name="Liu H."/>
            <person name="Zhao H."/>
            <person name="Xu D."/>
            <person name="Zhang Y."/>
        </authorList>
    </citation>
    <scope>NUCLEOTIDE SEQUENCE [LARGE SCALE GENOMIC DNA]</scope>
    <source>
        <strain evidence="2">cv. Yunnan</strain>
    </source>
</reference>
<name>A0ACB9EMS6_9ASTR</name>